<dbReference type="RefSeq" id="WP_301190489.1">
    <property type="nucleotide sequence ID" value="NZ_JAPDPJ010000021.1"/>
</dbReference>
<reference evidence="2" key="1">
    <citation type="submission" date="2022-10" db="EMBL/GenBank/DDBJ databases">
        <authorList>
            <person name="Yu W.X."/>
        </authorList>
    </citation>
    <scope>NUCLEOTIDE SEQUENCE</scope>
    <source>
        <strain evidence="2">AAT</strain>
    </source>
</reference>
<dbReference type="PROSITE" id="PS00134">
    <property type="entry name" value="TRYPSIN_HIS"/>
    <property type="match status" value="1"/>
</dbReference>
<dbReference type="InterPro" id="IPR026444">
    <property type="entry name" value="Secre_tail"/>
</dbReference>
<dbReference type="SUPFAM" id="SSF50494">
    <property type="entry name" value="Trypsin-like serine proteases"/>
    <property type="match status" value="1"/>
</dbReference>
<dbReference type="GO" id="GO:0006508">
    <property type="term" value="P:proteolysis"/>
    <property type="evidence" value="ECO:0007669"/>
    <property type="project" value="InterPro"/>
</dbReference>
<name>A0AAE3M4V1_9BACT</name>
<dbReference type="NCBIfam" id="TIGR04183">
    <property type="entry name" value="Por_Secre_tail"/>
    <property type="match status" value="1"/>
</dbReference>
<dbReference type="PANTHER" id="PTHR36234:SF5">
    <property type="entry name" value="LYSYL ENDOPEPTIDASE"/>
    <property type="match status" value="1"/>
</dbReference>
<evidence type="ECO:0000313" key="3">
    <source>
        <dbReference type="Proteomes" id="UP001209229"/>
    </source>
</evidence>
<evidence type="ECO:0000313" key="2">
    <source>
        <dbReference type="EMBL" id="MCW3786924.1"/>
    </source>
</evidence>
<sequence length="731" mass="81459">MQIKLKYLSCFWGLLFLWVISSVNVSAQKSITDFKLHNSILEDEGIELKVLQYKSTKSESSFQKGRALEFAHQFTVNYTPQNCGNWFTLKDGTKIWKLRISSPGAYSINLIFDRYVLPEGAKLLIYNVDQSQVLGAFTSKNNKKSGILATAPVSGDEIIVEYQEPAQPEFKGELLIGAVNHDYVGIFKYMDSKAGIFGESGYCEEDASCYDPTNSIDVRRSVVGLINNGSLYCTGTFINNTNEDGEPYVITAAHCLNSSNPGSADAIVAFVNYESPYCSEIIDGSKIQTISGADTKVYAEELDIALLLMQEEPDANAQPYFAGWTLETQPAQPYTCIHHPQGDVKKVSTSITTIQATSFVEGGNYPYAQEYDFHWRVPEWNLGTTEGGSSGAALFDANYKIIGTLTGGEGTCSWPRNDYFTRFYKGWDQNPLDSCHFSTWLDPLNTGVQSLDGFDPYEEQSYKRISNVEVGELPAINKSTEFGYESGHNIYGITRYAEKFTGIKSANLNGVYIMPGQSPFGADQTINLLVWEGSVYPENVLYKEENINIGQLRANREIFWKFSNPVSTNGTFYVGYEIDYSGSPIDSFAVYHTQDGSVTKTKNTMMVEYHNNWEMASDVYGGEMRSLWIDVLADMVVLGDTQVNIPSVKEMKLYPNPLVSTSIAKLDTKGLFVESYSVIDINGSVLDKQRFTNSTVIPINIDLSDLPDGLYIIEINHETGTIYKKIVKASQ</sequence>
<keyword evidence="3" id="KW-1185">Reference proteome</keyword>
<dbReference type="InterPro" id="IPR009003">
    <property type="entry name" value="Peptidase_S1_PA"/>
</dbReference>
<dbReference type="Pfam" id="PF18962">
    <property type="entry name" value="Por_Secre_tail"/>
    <property type="match status" value="1"/>
</dbReference>
<comment type="caution">
    <text evidence="2">The sequence shown here is derived from an EMBL/GenBank/DDBJ whole genome shotgun (WGS) entry which is preliminary data.</text>
</comment>
<feature type="domain" description="Peptidase S1" evidence="1">
    <location>
        <begin position="196"/>
        <end position="446"/>
    </location>
</feature>
<dbReference type="PANTHER" id="PTHR36234">
    <property type="entry name" value="LYSYL ENDOPEPTIDASE"/>
    <property type="match status" value="1"/>
</dbReference>
<dbReference type="AlphaFoldDB" id="A0AAE3M4V1"/>
<evidence type="ECO:0000259" key="1">
    <source>
        <dbReference type="PROSITE" id="PS50240"/>
    </source>
</evidence>
<dbReference type="EMBL" id="JAPDPJ010000021">
    <property type="protein sequence ID" value="MCW3786924.1"/>
    <property type="molecule type" value="Genomic_DNA"/>
</dbReference>
<dbReference type="InterPro" id="IPR001254">
    <property type="entry name" value="Trypsin_dom"/>
</dbReference>
<protein>
    <submittedName>
        <fullName evidence="2">Trypsin-like peptidase domain-containing protein</fullName>
    </submittedName>
</protein>
<accession>A0AAE3M4V1</accession>
<dbReference type="PROSITE" id="PS50240">
    <property type="entry name" value="TRYPSIN_DOM"/>
    <property type="match status" value="1"/>
</dbReference>
<dbReference type="InterPro" id="IPR043504">
    <property type="entry name" value="Peptidase_S1_PA_chymotrypsin"/>
</dbReference>
<dbReference type="InterPro" id="IPR018114">
    <property type="entry name" value="TRYPSIN_HIS"/>
</dbReference>
<dbReference type="GO" id="GO:0004252">
    <property type="term" value="F:serine-type endopeptidase activity"/>
    <property type="evidence" value="ECO:0007669"/>
    <property type="project" value="InterPro"/>
</dbReference>
<organism evidence="2 3">
    <name type="scientific">Plebeiibacterium sediminum</name>
    <dbReference type="NCBI Taxonomy" id="2992112"/>
    <lineage>
        <taxon>Bacteria</taxon>
        <taxon>Pseudomonadati</taxon>
        <taxon>Bacteroidota</taxon>
        <taxon>Bacteroidia</taxon>
        <taxon>Marinilabiliales</taxon>
        <taxon>Marinilabiliaceae</taxon>
        <taxon>Plebeiibacterium</taxon>
    </lineage>
</organism>
<dbReference type="Proteomes" id="UP001209229">
    <property type="component" value="Unassembled WGS sequence"/>
</dbReference>
<gene>
    <name evidence="2" type="ORF">OM075_10625</name>
</gene>
<dbReference type="Pfam" id="PF13365">
    <property type="entry name" value="Trypsin_2"/>
    <property type="match status" value="1"/>
</dbReference>
<dbReference type="Gene3D" id="2.40.10.10">
    <property type="entry name" value="Trypsin-like serine proteases"/>
    <property type="match status" value="2"/>
</dbReference>
<proteinExistence type="predicted"/>